<dbReference type="Gene3D" id="2.60.40.10">
    <property type="entry name" value="Immunoglobulins"/>
    <property type="match status" value="1"/>
</dbReference>
<keyword evidence="4" id="KW-0732">Signal</keyword>
<feature type="signal peptide" evidence="4">
    <location>
        <begin position="1"/>
        <end position="24"/>
    </location>
</feature>
<dbReference type="PROSITE" id="PS00626">
    <property type="entry name" value="RCC1_2"/>
    <property type="match status" value="1"/>
</dbReference>
<dbReference type="PROSITE" id="PS50012">
    <property type="entry name" value="RCC1_3"/>
    <property type="match status" value="7"/>
</dbReference>
<accession>A0A852R4Q7</accession>
<dbReference type="PANTHER" id="PTHR22870">
    <property type="entry name" value="REGULATOR OF CHROMOSOME CONDENSATION"/>
    <property type="match status" value="1"/>
</dbReference>
<protein>
    <submittedName>
        <fullName evidence="6">Alpha-tubulin suppressor-like RCC1 family protein</fullName>
    </submittedName>
</protein>
<organism evidence="6 7">
    <name type="scientific">Leucobacter aridicollis</name>
    <dbReference type="NCBI Taxonomy" id="283878"/>
    <lineage>
        <taxon>Bacteria</taxon>
        <taxon>Bacillati</taxon>
        <taxon>Actinomycetota</taxon>
        <taxon>Actinomycetes</taxon>
        <taxon>Micrococcales</taxon>
        <taxon>Microbacteriaceae</taxon>
        <taxon>Leucobacter</taxon>
    </lineage>
</organism>
<feature type="region of interest" description="Disordered" evidence="2">
    <location>
        <begin position="587"/>
        <end position="622"/>
    </location>
</feature>
<feature type="chain" id="PRO_5032486881" evidence="4">
    <location>
        <begin position="25"/>
        <end position="653"/>
    </location>
</feature>
<dbReference type="Gene3D" id="2.130.10.30">
    <property type="entry name" value="Regulator of chromosome condensation 1/beta-lactamase-inhibitor protein II"/>
    <property type="match status" value="3"/>
</dbReference>
<dbReference type="PRINTS" id="PR00633">
    <property type="entry name" value="RCCNDNSATION"/>
</dbReference>
<dbReference type="InterPro" id="IPR058923">
    <property type="entry name" value="RCC1-like_dom"/>
</dbReference>
<keyword evidence="7" id="KW-1185">Reference proteome</keyword>
<feature type="compositionally biased region" description="Low complexity" evidence="2">
    <location>
        <begin position="611"/>
        <end position="622"/>
    </location>
</feature>
<dbReference type="EMBL" id="JACCBD010000001">
    <property type="protein sequence ID" value="NYD25948.1"/>
    <property type="molecule type" value="Genomic_DNA"/>
</dbReference>
<feature type="transmembrane region" description="Helical" evidence="3">
    <location>
        <begin position="625"/>
        <end position="645"/>
    </location>
</feature>
<dbReference type="SUPFAM" id="SSF48726">
    <property type="entry name" value="Immunoglobulin"/>
    <property type="match status" value="1"/>
</dbReference>
<keyword evidence="3" id="KW-0812">Transmembrane</keyword>
<dbReference type="InterPro" id="IPR013783">
    <property type="entry name" value="Ig-like_fold"/>
</dbReference>
<dbReference type="GO" id="GO:0005975">
    <property type="term" value="P:carbohydrate metabolic process"/>
    <property type="evidence" value="ECO:0007669"/>
    <property type="project" value="UniProtKB-ARBA"/>
</dbReference>
<evidence type="ECO:0000313" key="6">
    <source>
        <dbReference type="EMBL" id="NYD25948.1"/>
    </source>
</evidence>
<evidence type="ECO:0000256" key="3">
    <source>
        <dbReference type="SAM" id="Phobius"/>
    </source>
</evidence>
<keyword evidence="3" id="KW-0472">Membrane</keyword>
<evidence type="ECO:0000256" key="4">
    <source>
        <dbReference type="SAM" id="SignalP"/>
    </source>
</evidence>
<dbReference type="PANTHER" id="PTHR22870:SF408">
    <property type="entry name" value="OS09G0560450 PROTEIN"/>
    <property type="match status" value="1"/>
</dbReference>
<dbReference type="AlphaFoldDB" id="A0A852R4Q7"/>
<feature type="domain" description="RCC1-like" evidence="5">
    <location>
        <begin position="208"/>
        <end position="435"/>
    </location>
</feature>
<dbReference type="InterPro" id="IPR051210">
    <property type="entry name" value="Ub_ligase/GEF_domain"/>
</dbReference>
<name>A0A852R4Q7_9MICO</name>
<reference evidence="6 7" key="1">
    <citation type="submission" date="2020-07" db="EMBL/GenBank/DDBJ databases">
        <title>Sequencing the genomes of 1000 actinobacteria strains.</title>
        <authorList>
            <person name="Klenk H.-P."/>
        </authorList>
    </citation>
    <scope>NUCLEOTIDE SEQUENCE [LARGE SCALE GENOMIC DNA]</scope>
    <source>
        <strain evidence="6 7">DSM 17380</strain>
    </source>
</reference>
<evidence type="ECO:0000256" key="2">
    <source>
        <dbReference type="SAM" id="MobiDB-lite"/>
    </source>
</evidence>
<evidence type="ECO:0000313" key="7">
    <source>
        <dbReference type="Proteomes" id="UP000586095"/>
    </source>
</evidence>
<evidence type="ECO:0000259" key="5">
    <source>
        <dbReference type="Pfam" id="PF25390"/>
    </source>
</evidence>
<dbReference type="Proteomes" id="UP000586095">
    <property type="component" value="Unassembled WGS sequence"/>
</dbReference>
<evidence type="ECO:0000256" key="1">
    <source>
        <dbReference type="ARBA" id="ARBA00022737"/>
    </source>
</evidence>
<dbReference type="InterPro" id="IPR009091">
    <property type="entry name" value="RCC1/BLIP-II"/>
</dbReference>
<comment type="caution">
    <text evidence="6">The sequence shown here is derived from an EMBL/GenBank/DDBJ whole genome shotgun (WGS) entry which is preliminary data.</text>
</comment>
<dbReference type="Pfam" id="PF25390">
    <property type="entry name" value="WD40_RLD"/>
    <property type="match status" value="1"/>
</dbReference>
<dbReference type="RefSeq" id="WP_185986318.1">
    <property type="nucleotide sequence ID" value="NZ_BAAALZ010000002.1"/>
</dbReference>
<keyword evidence="1" id="KW-0677">Repeat</keyword>
<dbReference type="Pfam" id="PF00415">
    <property type="entry name" value="RCC1"/>
    <property type="match status" value="2"/>
</dbReference>
<dbReference type="InterPro" id="IPR000408">
    <property type="entry name" value="Reg_chr_condens"/>
</dbReference>
<sequence>MAVRTGFVAVAAATLLTLPSLAHAAEGPVSPDTGPVRGGETVTVTGPQGVTFETLHTGGFHTMATGSDGNMYAWGFNSAGQLGTGDTVNRLSPAPVIAPEGVTFTDLEPGGFHTLALGDDGNVYAWGENDRGQLGTGDLANVPMPQQVRIPGDPRIVQISGGEYDSLALADDGTAYGWGYNRSGQTGTGAAETVVLSPQPVLAPDSVKFTSISAATHHSLALTADGAAYAWGSNGQGTLGDGTTTNSRVPVAVILPGGVTFTEVDAGGHHSLGLGNNGQAYAWGSSGYGQLGTGSTDPSLVPIPVSLPAGVRLTDIEANSFVDETEPAERESASAGGYHSLALGEDGTTWAWGGNQNGQIGNGTVENALTPVRVHAPDGVTFTSLGTGLFHSTALGDDGKAYAWGYNVFGQLGTGDDVDAHEPTEVLTAPTVTEIAFDGTAGSDLLAAASSTWTVVTPEHAAGPVDVTVSWSQFGVEQQAVVHAGGYTYVEPTITGPADTTAEEGSEVSFVATTAGSPAPAVTWEVSHDGGTTWVPAGEAWEVTVAGNSSTLTATATKDLDGVLVRATATDTFGQTAVSDEAVLTVTAKDGGGPAGPNPPDPGTKPPTTTPGPSGKLPTTGDGSAAIAAAVAAGSIALGAGALWLRRLAKRRA</sequence>
<gene>
    <name evidence="6" type="ORF">BJ960_000751</name>
</gene>
<dbReference type="SUPFAM" id="SSF50985">
    <property type="entry name" value="RCC1/BLIP-II"/>
    <property type="match status" value="2"/>
</dbReference>
<keyword evidence="3" id="KW-1133">Transmembrane helix</keyword>
<feature type="compositionally biased region" description="Pro residues" evidence="2">
    <location>
        <begin position="596"/>
        <end position="610"/>
    </location>
</feature>
<dbReference type="InterPro" id="IPR036179">
    <property type="entry name" value="Ig-like_dom_sf"/>
</dbReference>
<proteinExistence type="predicted"/>